<keyword evidence="2" id="KW-1185">Reference proteome</keyword>
<dbReference type="Proteomes" id="UP000276437">
    <property type="component" value="Chromosome"/>
</dbReference>
<sequence length="63" mass="6606">MSALAISPSAQHLPIHQATAAMALRVKDNDGDYDNGTGRDDAVRKTLQAAAQPHLGANVNIKV</sequence>
<reference evidence="1 2" key="1">
    <citation type="journal article" date="2018" name="Int. J. Syst. Evol. Microbiol.">
        <title>Methylomusa anaerophila gen. nov., sp. nov., an anaerobic methanol-utilizing bacterium isolated from a microbial fuel cell.</title>
        <authorList>
            <person name="Amano N."/>
            <person name="Yamamuro A."/>
            <person name="Miyahara M."/>
            <person name="Kouzuma A."/>
            <person name="Abe T."/>
            <person name="Watanabe K."/>
        </authorList>
    </citation>
    <scope>NUCLEOTIDE SEQUENCE [LARGE SCALE GENOMIC DNA]</scope>
    <source>
        <strain evidence="1 2">MMFC1</strain>
    </source>
</reference>
<dbReference type="KEGG" id="mana:MAMMFC1_03255"/>
<evidence type="ECO:0000313" key="2">
    <source>
        <dbReference type="Proteomes" id="UP000276437"/>
    </source>
</evidence>
<dbReference type="EMBL" id="AP018449">
    <property type="protein sequence ID" value="BBB92560.1"/>
    <property type="molecule type" value="Genomic_DNA"/>
</dbReference>
<name>A0A348ANB2_9FIRM</name>
<evidence type="ECO:0000313" key="1">
    <source>
        <dbReference type="EMBL" id="BBB92560.1"/>
    </source>
</evidence>
<dbReference type="AlphaFoldDB" id="A0A348ANB2"/>
<organism evidence="1 2">
    <name type="scientific">Methylomusa anaerophila</name>
    <dbReference type="NCBI Taxonomy" id="1930071"/>
    <lineage>
        <taxon>Bacteria</taxon>
        <taxon>Bacillati</taxon>
        <taxon>Bacillota</taxon>
        <taxon>Negativicutes</taxon>
        <taxon>Selenomonadales</taxon>
        <taxon>Sporomusaceae</taxon>
        <taxon>Methylomusa</taxon>
    </lineage>
</organism>
<dbReference type="OrthoDB" id="1924973at2"/>
<gene>
    <name evidence="1" type="ORF">MAMMFC1_03255</name>
</gene>
<accession>A0A348ANB2</accession>
<protein>
    <submittedName>
        <fullName evidence="1">Uncharacterized protein</fullName>
    </submittedName>
</protein>
<proteinExistence type="predicted"/>
<dbReference type="RefSeq" id="WP_126309490.1">
    <property type="nucleotide sequence ID" value="NZ_AP018449.1"/>
</dbReference>